<reference evidence="3" key="1">
    <citation type="journal article" date="2019" name="Int. J. Syst. Evol. Microbiol.">
        <title>The Global Catalogue of Microorganisms (GCM) 10K type strain sequencing project: providing services to taxonomists for standard genome sequencing and annotation.</title>
        <authorList>
            <consortium name="The Broad Institute Genomics Platform"/>
            <consortium name="The Broad Institute Genome Sequencing Center for Infectious Disease"/>
            <person name="Wu L."/>
            <person name="Ma J."/>
        </authorList>
    </citation>
    <scope>NUCLEOTIDE SEQUENCE [LARGE SCALE GENOMIC DNA]</scope>
    <source>
        <strain evidence="3">CGMCC 1.3240</strain>
    </source>
</reference>
<evidence type="ECO:0000313" key="2">
    <source>
        <dbReference type="EMBL" id="MFC5650953.1"/>
    </source>
</evidence>
<dbReference type="InterPro" id="IPR038501">
    <property type="entry name" value="Spore_GerAC_C_sf"/>
</dbReference>
<dbReference type="Pfam" id="PF05504">
    <property type="entry name" value="Spore_GerAC"/>
    <property type="match status" value="1"/>
</dbReference>
<dbReference type="RefSeq" id="WP_379189541.1">
    <property type="nucleotide sequence ID" value="NZ_JBHSOW010000064.1"/>
</dbReference>
<gene>
    <name evidence="2" type="ORF">ACFPYJ_17930</name>
</gene>
<keyword evidence="3" id="KW-1185">Reference proteome</keyword>
<dbReference type="Proteomes" id="UP001596047">
    <property type="component" value="Unassembled WGS sequence"/>
</dbReference>
<proteinExistence type="predicted"/>
<dbReference type="EMBL" id="JBHSOW010000064">
    <property type="protein sequence ID" value="MFC5650953.1"/>
    <property type="molecule type" value="Genomic_DNA"/>
</dbReference>
<dbReference type="InterPro" id="IPR046953">
    <property type="entry name" value="Spore_GerAC-like_C"/>
</dbReference>
<comment type="caution">
    <text evidence="2">The sequence shown here is derived from an EMBL/GenBank/DDBJ whole genome shotgun (WGS) entry which is preliminary data.</text>
</comment>
<feature type="domain" description="Spore germination GerAC-like C-terminal" evidence="1">
    <location>
        <begin position="2"/>
        <end position="40"/>
    </location>
</feature>
<evidence type="ECO:0000259" key="1">
    <source>
        <dbReference type="Pfam" id="PF05504"/>
    </source>
</evidence>
<accession>A0ABW0VYI2</accession>
<evidence type="ECO:0000313" key="3">
    <source>
        <dbReference type="Proteomes" id="UP001596047"/>
    </source>
</evidence>
<sequence length="55" mass="6537">MNHIRRKYPHQWKSLKKNWEQVFSKAEVTVTAKLTIKKLGLTSALLMLKENEIKK</sequence>
<protein>
    <submittedName>
        <fullName evidence="2">Ger(X)C family spore germination C-terminal domain-containing protein</fullName>
    </submittedName>
</protein>
<name>A0ABW0VYI2_9BACL</name>
<dbReference type="Gene3D" id="3.30.300.210">
    <property type="entry name" value="Nutrient germinant receptor protein C, domain 3"/>
    <property type="match status" value="1"/>
</dbReference>
<organism evidence="2 3">
    <name type="scientific">Paenibacillus solisilvae</name>
    <dbReference type="NCBI Taxonomy" id="2486751"/>
    <lineage>
        <taxon>Bacteria</taxon>
        <taxon>Bacillati</taxon>
        <taxon>Bacillota</taxon>
        <taxon>Bacilli</taxon>
        <taxon>Bacillales</taxon>
        <taxon>Paenibacillaceae</taxon>
        <taxon>Paenibacillus</taxon>
    </lineage>
</organism>